<feature type="region of interest" description="Disordered" evidence="16">
    <location>
        <begin position="520"/>
        <end position="558"/>
    </location>
</feature>
<dbReference type="PANTHER" id="PTHR22763">
    <property type="entry name" value="RING ZINC FINGER PROTEIN"/>
    <property type="match status" value="1"/>
</dbReference>
<dbReference type="FunFam" id="3.30.40.10:FF:000674">
    <property type="entry name" value="HRD1p Ubiquitin-protein ligase"/>
    <property type="match status" value="1"/>
</dbReference>
<keyword evidence="9 15" id="KW-0863">Zinc-finger</keyword>
<dbReference type="PANTHER" id="PTHR22763:SF184">
    <property type="entry name" value="E3 UBIQUITIN-PROTEIN LIGASE SYNOVIOLIN"/>
    <property type="match status" value="1"/>
</dbReference>
<feature type="region of interest" description="Disordered" evidence="16">
    <location>
        <begin position="233"/>
        <end position="260"/>
    </location>
</feature>
<dbReference type="FunCoup" id="A0A1D8PT95">
    <property type="interactions" value="243"/>
</dbReference>
<evidence type="ECO:0000256" key="11">
    <source>
        <dbReference type="ARBA" id="ARBA00022824"/>
    </source>
</evidence>
<feature type="transmembrane region" description="Helical" evidence="17">
    <location>
        <begin position="46"/>
        <end position="66"/>
    </location>
</feature>
<dbReference type="Gene3D" id="3.30.40.10">
    <property type="entry name" value="Zinc/RING finger domain, C3HC4 (zinc finger)"/>
    <property type="match status" value="1"/>
</dbReference>
<dbReference type="RefSeq" id="XP_713079.2">
    <property type="nucleotide sequence ID" value="XM_707986.2"/>
</dbReference>
<dbReference type="InParanoid" id="A0A1D8PT95"/>
<proteinExistence type="inferred from homology"/>
<evidence type="ECO:0000256" key="2">
    <source>
        <dbReference type="ARBA" id="ARBA00004477"/>
    </source>
</evidence>
<evidence type="ECO:0000313" key="19">
    <source>
        <dbReference type="CGD" id="CAL0000177443"/>
    </source>
</evidence>
<evidence type="ECO:0000256" key="8">
    <source>
        <dbReference type="ARBA" id="ARBA00022723"/>
    </source>
</evidence>
<dbReference type="GO" id="GO:0016567">
    <property type="term" value="P:protein ubiquitination"/>
    <property type="evidence" value="ECO:0007669"/>
    <property type="project" value="UniProtKB-UniPathway"/>
</dbReference>
<dbReference type="OrthoDB" id="7759664at2759"/>
<dbReference type="KEGG" id="cal:CAALFM_CR06470WA"/>
<keyword evidence="13 17" id="KW-1133">Transmembrane helix</keyword>
<dbReference type="CDD" id="cd16479">
    <property type="entry name" value="RING-H2_synoviolin"/>
    <property type="match status" value="1"/>
</dbReference>
<feature type="transmembrane region" description="Helical" evidence="17">
    <location>
        <begin position="144"/>
        <end position="168"/>
    </location>
</feature>
<evidence type="ECO:0000256" key="13">
    <source>
        <dbReference type="ARBA" id="ARBA00022989"/>
    </source>
</evidence>
<dbReference type="EC" id="2.3.2.27" evidence="5"/>
<sequence length="633" mass="71401">MLINKTQQYIIGYSSISIALLSWSIYDSLRKSFNFVMFLVEFTDGIKLGIIVNFIIFLFLIIDKSLQILLFGSLRMIEVEHLFEKLPIFVINLLLNLATGDNNIIMNVFLMGLSMSFKVFHVIMFDRLDYVNLIIVNKINDEDIYLNQVIYHFGTSINFWLNIFFIFADFSLAKFLVYDVFQGINSVTCLLFGFQFAVQGVQALTYFSKLLLGIYEIAFYRIRKNEHHTSLRGWQESTTTSANLEETERTTNNNDNESGQVEVEVEANIDEDVDVDADADADVDVEEEIVNDEDDDIELIWDNKPYYTKGIDIASAVLTSISYLSFVYLLTIHSGLSLPLSMLQGTYSSMRRAWVETNQLLAFIESSKRLDTQLANASAEDLSQSDSLCIICREDMHSVEDYQRIFKKPQSPRRSPKKLKCGHILHLGCLKEWLERSDSCPLCRRKVFSNDGATNATNNNNNNNGENNQNNGNVPPPQPGDVPVPPPAPTATATATAAAVNAELQREVREINDLLQNAENTIAPQEQPINTAAEPIEGPSRTIPLPSSSSTLPIPQSNDLSQSITLPKNALLPPGWLVIPLKKPEQENSDIDYKVNISSYHQADLKINNKKPSTRDIITYAIPKEESIGEYEM</sequence>
<dbReference type="EMBL" id="CP017630">
    <property type="protein sequence ID" value="AOW31346.1"/>
    <property type="molecule type" value="Genomic_DNA"/>
</dbReference>
<evidence type="ECO:0000256" key="16">
    <source>
        <dbReference type="SAM" id="MobiDB-lite"/>
    </source>
</evidence>
<dbReference type="Proteomes" id="UP000000559">
    <property type="component" value="Chromosome R"/>
</dbReference>
<accession>A0A1D8PT95</accession>
<keyword evidence="12" id="KW-0862">Zinc</keyword>
<feature type="compositionally biased region" description="Pro residues" evidence="16">
    <location>
        <begin position="474"/>
        <end position="489"/>
    </location>
</feature>
<dbReference type="SUPFAM" id="SSF57850">
    <property type="entry name" value="RING/U-box"/>
    <property type="match status" value="1"/>
</dbReference>
<comment type="catalytic activity">
    <reaction evidence="1">
        <text>S-ubiquitinyl-[E2 ubiquitin-conjugating enzyme]-L-cysteine + [acceptor protein]-L-lysine = [E2 ubiquitin-conjugating enzyme]-L-cysteine + N(6)-ubiquitinyl-[acceptor protein]-L-lysine.</text>
        <dbReference type="EC" id="2.3.2.27"/>
    </reaction>
</comment>
<evidence type="ECO:0000256" key="4">
    <source>
        <dbReference type="ARBA" id="ARBA00010089"/>
    </source>
</evidence>
<feature type="compositionally biased region" description="Low complexity" evidence="16">
    <location>
        <begin position="450"/>
        <end position="473"/>
    </location>
</feature>
<dbReference type="SMART" id="SM00184">
    <property type="entry name" value="RING"/>
    <property type="match status" value="1"/>
</dbReference>
<dbReference type="PROSITE" id="PS50089">
    <property type="entry name" value="ZF_RING_2"/>
    <property type="match status" value="1"/>
</dbReference>
<keyword evidence="21" id="KW-1185">Reference proteome</keyword>
<gene>
    <name evidence="19" type="primary">HRD1</name>
    <name evidence="20" type="ordered locus">CAALFM_CR06470WA</name>
    <name evidence="19" type="ordered locus">orf19.8338</name>
</gene>
<feature type="region of interest" description="Disordered" evidence="16">
    <location>
        <begin position="450"/>
        <end position="494"/>
    </location>
</feature>
<dbReference type="GO" id="GO:0036503">
    <property type="term" value="P:ERAD pathway"/>
    <property type="evidence" value="ECO:0000315"/>
    <property type="project" value="CGD"/>
</dbReference>
<feature type="transmembrane region" description="Helical" evidence="17">
    <location>
        <begin position="175"/>
        <end position="197"/>
    </location>
</feature>
<keyword evidence="11" id="KW-0256">Endoplasmic reticulum</keyword>
<keyword evidence="10" id="KW-0833">Ubl conjugation pathway</keyword>
<feature type="transmembrane region" description="Helical" evidence="17">
    <location>
        <begin position="313"/>
        <end position="332"/>
    </location>
</feature>
<dbReference type="VEuPathDB" id="FungiDB:CR_06470W_A"/>
<comment type="similarity">
    <text evidence="4">Belongs to the HRD1 family.</text>
</comment>
<evidence type="ECO:0000256" key="7">
    <source>
        <dbReference type="ARBA" id="ARBA00022692"/>
    </source>
</evidence>
<dbReference type="CGD" id="CAL0000177443">
    <property type="gene designation" value="HRD1"/>
</dbReference>
<evidence type="ECO:0000259" key="18">
    <source>
        <dbReference type="PROSITE" id="PS50089"/>
    </source>
</evidence>
<comment type="pathway">
    <text evidence="3">Protein modification; protein ubiquitination.</text>
</comment>
<evidence type="ECO:0000313" key="21">
    <source>
        <dbReference type="Proteomes" id="UP000000559"/>
    </source>
</evidence>
<name>A0A1D8PT95_CANAL</name>
<dbReference type="eggNOG" id="KOG0802">
    <property type="taxonomic scope" value="Eukaryota"/>
</dbReference>
<evidence type="ECO:0000256" key="1">
    <source>
        <dbReference type="ARBA" id="ARBA00000900"/>
    </source>
</evidence>
<feature type="transmembrane region" description="Helical" evidence="17">
    <location>
        <begin position="203"/>
        <end position="222"/>
    </location>
</feature>
<evidence type="ECO:0000256" key="3">
    <source>
        <dbReference type="ARBA" id="ARBA00004906"/>
    </source>
</evidence>
<keyword evidence="8" id="KW-0479">Metal-binding</keyword>
<organism evidence="20 21">
    <name type="scientific">Candida albicans (strain SC5314 / ATCC MYA-2876)</name>
    <name type="common">Yeast</name>
    <dbReference type="NCBI Taxonomy" id="237561"/>
    <lineage>
        <taxon>Eukaryota</taxon>
        <taxon>Fungi</taxon>
        <taxon>Dikarya</taxon>
        <taxon>Ascomycota</taxon>
        <taxon>Saccharomycotina</taxon>
        <taxon>Pichiomycetes</taxon>
        <taxon>Debaryomycetaceae</taxon>
        <taxon>Candida/Lodderomyces clade</taxon>
        <taxon>Candida</taxon>
    </lineage>
</organism>
<feature type="domain" description="RING-type" evidence="18">
    <location>
        <begin position="389"/>
        <end position="444"/>
    </location>
</feature>
<dbReference type="InterPro" id="IPR024766">
    <property type="entry name" value="Znf_RING_H2"/>
</dbReference>
<keyword evidence="7 17" id="KW-0812">Transmembrane</keyword>
<evidence type="ECO:0000313" key="20">
    <source>
        <dbReference type="EMBL" id="AOW31346.1"/>
    </source>
</evidence>
<dbReference type="STRING" id="237561.A0A1D8PT95"/>
<evidence type="ECO:0000256" key="17">
    <source>
        <dbReference type="SAM" id="Phobius"/>
    </source>
</evidence>
<feature type="compositionally biased region" description="Polar residues" evidence="16">
    <location>
        <begin position="520"/>
        <end position="530"/>
    </location>
</feature>
<feature type="transmembrane region" description="Helical" evidence="17">
    <location>
        <begin position="104"/>
        <end position="124"/>
    </location>
</feature>
<keyword evidence="6" id="KW-0808">Transferase</keyword>
<dbReference type="InterPro" id="IPR058051">
    <property type="entry name" value="Znf_RING_synoviolin"/>
</dbReference>
<dbReference type="Pfam" id="PF25563">
    <property type="entry name" value="TPR_SYVN1_N"/>
    <property type="match status" value="1"/>
</dbReference>
<dbReference type="UniPathway" id="UPA00143"/>
<evidence type="ECO:0000256" key="12">
    <source>
        <dbReference type="ARBA" id="ARBA00022833"/>
    </source>
</evidence>
<evidence type="ECO:0000256" key="15">
    <source>
        <dbReference type="PROSITE-ProRule" id="PRU00175"/>
    </source>
</evidence>
<evidence type="ECO:0000256" key="5">
    <source>
        <dbReference type="ARBA" id="ARBA00012483"/>
    </source>
</evidence>
<evidence type="ECO:0000256" key="6">
    <source>
        <dbReference type="ARBA" id="ARBA00022679"/>
    </source>
</evidence>
<feature type="compositionally biased region" description="Polar residues" evidence="16">
    <location>
        <begin position="235"/>
        <end position="244"/>
    </location>
</feature>
<dbReference type="InterPro" id="IPR050731">
    <property type="entry name" value="HRD1_E3_ubiq-ligases"/>
</dbReference>
<reference evidence="20 21" key="1">
    <citation type="journal article" date="2004" name="Proc. Natl. Acad. Sci. U.S.A.">
        <title>The diploid genome sequence of Candida albicans.</title>
        <authorList>
            <person name="Jones T."/>
            <person name="Federspiel N.A."/>
            <person name="Chibana H."/>
            <person name="Dungan J."/>
            <person name="Kalman S."/>
            <person name="Magee B.B."/>
            <person name="Newport G."/>
            <person name="Thorstenson Y.R."/>
            <person name="Agabian N."/>
            <person name="Magee P.T."/>
            <person name="Davis R.W."/>
            <person name="Scherer S."/>
        </authorList>
    </citation>
    <scope>NUCLEOTIDE SEQUENCE [LARGE SCALE GENOMIC DNA]</scope>
    <source>
        <strain evidence="21">SC5314 / ATCC MYA-2876</strain>
    </source>
</reference>
<reference evidence="20 21" key="3">
    <citation type="journal article" date="2013" name="Genome Biol.">
        <title>Assembly of a phased diploid Candida albicans genome facilitates allele-specific measurements and provides a simple model for repeat and indel structure.</title>
        <authorList>
            <person name="Muzzey D."/>
            <person name="Schwartz K."/>
            <person name="Weissman J.S."/>
            <person name="Sherlock G."/>
        </authorList>
    </citation>
    <scope>NUCLEOTIDE SEQUENCE [LARGE SCALE GENOMIC DNA]</scope>
    <source>
        <strain evidence="21">SC5314 / ATCC MYA-2876</strain>
    </source>
</reference>
<dbReference type="GO" id="GO:0006511">
    <property type="term" value="P:ubiquitin-dependent protein catabolic process"/>
    <property type="evidence" value="ECO:0000318"/>
    <property type="project" value="GO_Central"/>
</dbReference>
<dbReference type="InterPro" id="IPR057992">
    <property type="entry name" value="TPR_SYVN1_N"/>
</dbReference>
<dbReference type="Pfam" id="PF12678">
    <property type="entry name" value="zf-rbx1"/>
    <property type="match status" value="1"/>
</dbReference>
<dbReference type="InterPro" id="IPR001841">
    <property type="entry name" value="Znf_RING"/>
</dbReference>
<evidence type="ECO:0000256" key="14">
    <source>
        <dbReference type="ARBA" id="ARBA00023136"/>
    </source>
</evidence>
<feature type="transmembrane region" description="Helical" evidence="17">
    <location>
        <begin position="9"/>
        <end position="26"/>
    </location>
</feature>
<dbReference type="GeneID" id="3645277"/>
<dbReference type="GO" id="GO:0005789">
    <property type="term" value="C:endoplasmic reticulum membrane"/>
    <property type="evidence" value="ECO:0007669"/>
    <property type="project" value="UniProtKB-SubCell"/>
</dbReference>
<evidence type="ECO:0000256" key="9">
    <source>
        <dbReference type="ARBA" id="ARBA00022771"/>
    </source>
</evidence>
<dbReference type="AlphaFoldDB" id="A0A1D8PT95"/>
<reference evidence="20 21" key="2">
    <citation type="journal article" date="2007" name="Genome Biol.">
        <title>Assembly of the Candida albicans genome into sixteen supercontigs aligned on the eight chromosomes.</title>
        <authorList>
            <person name="van het Hoog M."/>
            <person name="Rast T.J."/>
            <person name="Martchenko M."/>
            <person name="Grindle S."/>
            <person name="Dignard D."/>
            <person name="Hogues H."/>
            <person name="Cuomo C."/>
            <person name="Berriman M."/>
            <person name="Scherer S."/>
            <person name="Magee B.B."/>
            <person name="Whiteway M."/>
            <person name="Chibana H."/>
            <person name="Nantel A."/>
            <person name="Magee P.T."/>
        </authorList>
    </citation>
    <scope>GENOME REANNOTATION</scope>
    <source>
        <strain evidence="21">SC5314 / ATCC MYA-2876</strain>
    </source>
</reference>
<dbReference type="GO" id="GO:0061630">
    <property type="term" value="F:ubiquitin protein ligase activity"/>
    <property type="evidence" value="ECO:0000318"/>
    <property type="project" value="GO_Central"/>
</dbReference>
<evidence type="ECO:0000256" key="10">
    <source>
        <dbReference type="ARBA" id="ARBA00022786"/>
    </source>
</evidence>
<dbReference type="GO" id="GO:0008270">
    <property type="term" value="F:zinc ion binding"/>
    <property type="evidence" value="ECO:0007669"/>
    <property type="project" value="UniProtKB-KW"/>
</dbReference>
<protein>
    <recommendedName>
        <fullName evidence="5">RING-type E3 ubiquitin transferase</fullName>
        <ecNumber evidence="5">2.3.2.27</ecNumber>
    </recommendedName>
</protein>
<dbReference type="InterPro" id="IPR013083">
    <property type="entry name" value="Znf_RING/FYVE/PHD"/>
</dbReference>
<keyword evidence="14 17" id="KW-0472">Membrane</keyword>
<comment type="subcellular location">
    <subcellularLocation>
        <location evidence="2">Endoplasmic reticulum membrane</location>
        <topology evidence="2">Multi-pass membrane protein</topology>
    </subcellularLocation>
</comment>
<feature type="compositionally biased region" description="Low complexity" evidence="16">
    <location>
        <begin position="539"/>
        <end position="555"/>
    </location>
</feature>
<dbReference type="GO" id="GO:0005737">
    <property type="term" value="C:cytoplasm"/>
    <property type="evidence" value="ECO:0000318"/>
    <property type="project" value="GO_Central"/>
</dbReference>